<evidence type="ECO:0000256" key="1">
    <source>
        <dbReference type="ARBA" id="ARBA00006479"/>
    </source>
</evidence>
<proteinExistence type="inferred from homology"/>
<name>A0A919PFC4_9ACTN</name>
<dbReference type="SUPFAM" id="SSF46785">
    <property type="entry name" value="Winged helix' DNA-binding domain"/>
    <property type="match status" value="1"/>
</dbReference>
<dbReference type="PANTHER" id="PTHR18964">
    <property type="entry name" value="ROK (REPRESSOR, ORF, KINASE) FAMILY"/>
    <property type="match status" value="1"/>
</dbReference>
<dbReference type="Pfam" id="PF00480">
    <property type="entry name" value="ROK"/>
    <property type="match status" value="1"/>
</dbReference>
<evidence type="ECO:0000313" key="4">
    <source>
        <dbReference type="Proteomes" id="UP000660611"/>
    </source>
</evidence>
<dbReference type="InterPro" id="IPR000600">
    <property type="entry name" value="ROK"/>
</dbReference>
<reference evidence="3" key="1">
    <citation type="submission" date="2021-01" db="EMBL/GenBank/DDBJ databases">
        <title>Whole genome shotgun sequence of Dactylosporangium siamense NBRC 106093.</title>
        <authorList>
            <person name="Komaki H."/>
            <person name="Tamura T."/>
        </authorList>
    </citation>
    <scope>NUCLEOTIDE SEQUENCE</scope>
    <source>
        <strain evidence="3">NBRC 106093</strain>
    </source>
</reference>
<sequence length="425" mass="44150">MVSKERAGAGSVDEPTDQLALRRANLSRTLRHIRTNGPRSRAAIAAATGLHKATVSSLVDELLSRRLVREIGTEHSGAAGRPGRGIALSPDVGAVGIEINVDYLAVHGSDLTGRTVIEKRVSFDAKGRDVERCLDDLTQAAQRTLAELVRRGVTPVGLTVAVPGLVDVARGVVVLAPNLGWRDVPVATRLAHGLDPDLWIGVDNDANLAALAEYTWGVAAGTDDLVYLTGEVGVGGGVIVNGRLLRGADGFSGEVGHLPLDPGGDLCGCGRIGCWETKVGLAELVRRATPDAAYGLEQGPIPDPEERVAEVLRRLGRGDKAVAAAVAEVGRWLGHGGAILVNLFNPRVIVLGGYFAELADHLIPSAQANLARLAVASTAARCHFVASHLGFTAAARGGAGVVVERMIEDPTAVSLAPAPTLAAAR</sequence>
<comment type="caution">
    <text evidence="3">The sequence shown here is derived from an EMBL/GenBank/DDBJ whole genome shotgun (WGS) entry which is preliminary data.</text>
</comment>
<dbReference type="RefSeq" id="WP_203844416.1">
    <property type="nucleotide sequence ID" value="NZ_BAAAVW010000005.1"/>
</dbReference>
<evidence type="ECO:0000259" key="2">
    <source>
        <dbReference type="Pfam" id="PF12802"/>
    </source>
</evidence>
<dbReference type="CDD" id="cd24076">
    <property type="entry name" value="ASKHA_ATPase_ROK_BsXylR-like"/>
    <property type="match status" value="1"/>
</dbReference>
<dbReference type="EMBL" id="BONQ01000014">
    <property type="protein sequence ID" value="GIG42544.1"/>
    <property type="molecule type" value="Genomic_DNA"/>
</dbReference>
<dbReference type="Gene3D" id="3.30.420.40">
    <property type="match status" value="2"/>
</dbReference>
<dbReference type="Gene3D" id="1.10.10.10">
    <property type="entry name" value="Winged helix-like DNA-binding domain superfamily/Winged helix DNA-binding domain"/>
    <property type="match status" value="1"/>
</dbReference>
<comment type="similarity">
    <text evidence="1">Belongs to the ROK (NagC/XylR) family.</text>
</comment>
<dbReference type="Pfam" id="PF12802">
    <property type="entry name" value="MarR_2"/>
    <property type="match status" value="1"/>
</dbReference>
<accession>A0A919PFC4</accession>
<feature type="domain" description="HTH marR-type" evidence="2">
    <location>
        <begin position="28"/>
        <end position="73"/>
    </location>
</feature>
<dbReference type="AlphaFoldDB" id="A0A919PFC4"/>
<dbReference type="InterPro" id="IPR036390">
    <property type="entry name" value="WH_DNA-bd_sf"/>
</dbReference>
<dbReference type="InterPro" id="IPR000835">
    <property type="entry name" value="HTH_MarR-typ"/>
</dbReference>
<gene>
    <name evidence="3" type="ORF">Dsi01nite_005850</name>
</gene>
<dbReference type="PANTHER" id="PTHR18964:SF149">
    <property type="entry name" value="BIFUNCTIONAL UDP-N-ACETYLGLUCOSAMINE 2-EPIMERASE_N-ACETYLMANNOSAMINE KINASE"/>
    <property type="match status" value="1"/>
</dbReference>
<dbReference type="InterPro" id="IPR043129">
    <property type="entry name" value="ATPase_NBD"/>
</dbReference>
<protein>
    <submittedName>
        <fullName evidence="3">Transcriptional regulator</fullName>
    </submittedName>
</protein>
<organism evidence="3 4">
    <name type="scientific">Dactylosporangium siamense</name>
    <dbReference type="NCBI Taxonomy" id="685454"/>
    <lineage>
        <taxon>Bacteria</taxon>
        <taxon>Bacillati</taxon>
        <taxon>Actinomycetota</taxon>
        <taxon>Actinomycetes</taxon>
        <taxon>Micromonosporales</taxon>
        <taxon>Micromonosporaceae</taxon>
        <taxon>Dactylosporangium</taxon>
    </lineage>
</organism>
<dbReference type="GO" id="GO:0003700">
    <property type="term" value="F:DNA-binding transcription factor activity"/>
    <property type="evidence" value="ECO:0007669"/>
    <property type="project" value="InterPro"/>
</dbReference>
<dbReference type="InterPro" id="IPR036388">
    <property type="entry name" value="WH-like_DNA-bd_sf"/>
</dbReference>
<evidence type="ECO:0000313" key="3">
    <source>
        <dbReference type="EMBL" id="GIG42544.1"/>
    </source>
</evidence>
<keyword evidence="4" id="KW-1185">Reference proteome</keyword>
<dbReference type="Proteomes" id="UP000660611">
    <property type="component" value="Unassembled WGS sequence"/>
</dbReference>
<dbReference type="SUPFAM" id="SSF53067">
    <property type="entry name" value="Actin-like ATPase domain"/>
    <property type="match status" value="1"/>
</dbReference>